<dbReference type="Proteomes" id="UP000030512">
    <property type="component" value="Chromosome"/>
</dbReference>
<reference evidence="2 3" key="1">
    <citation type="journal article" date="2015" name="Environ. Microbiol.">
        <title>Methane oxidation coupled to nitrate reduction under hypoxia by the Gammaproteobacterium Methylomonas denitrificans, sp. nov. type strain FJG1.</title>
        <authorList>
            <person name="Kits K.D."/>
            <person name="Klotz M.G."/>
            <person name="Stein L.Y."/>
        </authorList>
    </citation>
    <scope>NUCLEOTIDE SEQUENCE [LARGE SCALE GENOMIC DNA]</scope>
    <source>
        <strain evidence="2 3">FJG1</strain>
    </source>
</reference>
<evidence type="ECO:0000313" key="2">
    <source>
        <dbReference type="EMBL" id="AMK76838.1"/>
    </source>
</evidence>
<dbReference type="EMBL" id="CP014476">
    <property type="protein sequence ID" value="AMK76838.1"/>
    <property type="molecule type" value="Genomic_DNA"/>
</dbReference>
<feature type="transmembrane region" description="Helical" evidence="1">
    <location>
        <begin position="36"/>
        <end position="55"/>
    </location>
</feature>
<feature type="transmembrane region" description="Helical" evidence="1">
    <location>
        <begin position="6"/>
        <end position="24"/>
    </location>
</feature>
<organism evidence="2 3">
    <name type="scientific">Methylomonas denitrificans</name>
    <dbReference type="NCBI Taxonomy" id="1538553"/>
    <lineage>
        <taxon>Bacteria</taxon>
        <taxon>Pseudomonadati</taxon>
        <taxon>Pseudomonadota</taxon>
        <taxon>Gammaproteobacteria</taxon>
        <taxon>Methylococcales</taxon>
        <taxon>Methylococcaceae</taxon>
        <taxon>Methylomonas</taxon>
    </lineage>
</organism>
<keyword evidence="1" id="KW-0812">Transmembrane</keyword>
<dbReference type="Pfam" id="PF09842">
    <property type="entry name" value="DUF2069"/>
    <property type="match status" value="1"/>
</dbReference>
<evidence type="ECO:0000313" key="3">
    <source>
        <dbReference type="Proteomes" id="UP000030512"/>
    </source>
</evidence>
<proteinExistence type="predicted"/>
<dbReference type="STRING" id="1538553.JT25_010105"/>
<evidence type="ECO:0000256" key="1">
    <source>
        <dbReference type="SAM" id="Phobius"/>
    </source>
</evidence>
<keyword evidence="1" id="KW-0472">Membrane</keyword>
<dbReference type="OrthoDB" id="5569826at2"/>
<dbReference type="KEGG" id="mdn:JT25_010105"/>
<gene>
    <name evidence="2" type="ORF">JT25_010105</name>
</gene>
<feature type="transmembrane region" description="Helical" evidence="1">
    <location>
        <begin position="89"/>
        <end position="109"/>
    </location>
</feature>
<keyword evidence="1" id="KW-1133">Transmembrane helix</keyword>
<protein>
    <recommendedName>
        <fullName evidence="4">DUF2069 domain-containing protein</fullName>
    </recommendedName>
</protein>
<keyword evidence="3" id="KW-1185">Reference proteome</keyword>
<dbReference type="InterPro" id="IPR018643">
    <property type="entry name" value="DUF2069_membrane"/>
</dbReference>
<evidence type="ECO:0008006" key="4">
    <source>
        <dbReference type="Google" id="ProtNLM"/>
    </source>
</evidence>
<sequence>MQRIYYYYAALIGFFGLFLLLMAWHTLLSPSNKLPTALLLLISAGPLLLPFKGLLNRDLKSCTWMSYLSLPYFAHGTAEAYVNQIERPYALLEVLFSLLLCFGAGLYVYKAEKA</sequence>
<dbReference type="AlphaFoldDB" id="A0A126T441"/>
<accession>A0A126T441</accession>
<dbReference type="RefSeq" id="WP_036272609.1">
    <property type="nucleotide sequence ID" value="NZ_CP014476.1"/>
</dbReference>
<name>A0A126T441_9GAMM</name>